<keyword evidence="6" id="KW-1133">Transmembrane helix</keyword>
<comment type="caution">
    <text evidence="8">The sequence shown here is derived from an EMBL/GenBank/DDBJ whole genome shotgun (WGS) entry which is preliminary data.</text>
</comment>
<feature type="transmembrane region" description="Helical" evidence="6">
    <location>
        <begin position="39"/>
        <end position="57"/>
    </location>
</feature>
<evidence type="ECO:0000256" key="2">
    <source>
        <dbReference type="ARBA" id="ARBA00022525"/>
    </source>
</evidence>
<protein>
    <submittedName>
        <fullName evidence="8">LPXTG cell wall anchor domain-containing protein</fullName>
    </submittedName>
</protein>
<evidence type="ECO:0000313" key="8">
    <source>
        <dbReference type="EMBL" id="MCZ3844282.1"/>
    </source>
</evidence>
<reference evidence="8" key="1">
    <citation type="submission" date="2022-01" db="EMBL/GenBank/DDBJ databases">
        <title>VMRC isolate genome collection.</title>
        <authorList>
            <person name="France M."/>
            <person name="Rutt L."/>
            <person name="Humphrys M."/>
            <person name="Ravel J."/>
        </authorList>
    </citation>
    <scope>NUCLEOTIDE SEQUENCE</scope>
    <source>
        <strain evidence="8">C0127B5</strain>
    </source>
</reference>
<feature type="region of interest" description="Disordered" evidence="5">
    <location>
        <begin position="1"/>
        <end position="26"/>
    </location>
</feature>
<dbReference type="Pfam" id="PF00746">
    <property type="entry name" value="Gram_pos_anchor"/>
    <property type="match status" value="1"/>
</dbReference>
<dbReference type="EMBL" id="JAKHLF010000002">
    <property type="protein sequence ID" value="MCZ3844282.1"/>
    <property type="molecule type" value="Genomic_DNA"/>
</dbReference>
<evidence type="ECO:0000256" key="1">
    <source>
        <dbReference type="ARBA" id="ARBA00022512"/>
    </source>
</evidence>
<sequence>MKKQALNVAATASHKATSATNLPTKKQVKNLPQTGTKSALLLTALGLLSLLASKLLFKRRIN</sequence>
<evidence type="ECO:0000256" key="5">
    <source>
        <dbReference type="SAM" id="MobiDB-lite"/>
    </source>
</evidence>
<evidence type="ECO:0000259" key="7">
    <source>
        <dbReference type="PROSITE" id="PS50847"/>
    </source>
</evidence>
<name>A0AAP3M3M3_9LACO</name>
<dbReference type="AlphaFoldDB" id="A0AAP3M3M3"/>
<dbReference type="PROSITE" id="PS50847">
    <property type="entry name" value="GRAM_POS_ANCHORING"/>
    <property type="match status" value="1"/>
</dbReference>
<evidence type="ECO:0000256" key="3">
    <source>
        <dbReference type="ARBA" id="ARBA00022729"/>
    </source>
</evidence>
<feature type="compositionally biased region" description="Low complexity" evidence="5">
    <location>
        <begin position="9"/>
        <end position="20"/>
    </location>
</feature>
<dbReference type="InterPro" id="IPR019931">
    <property type="entry name" value="LPXTG_anchor"/>
</dbReference>
<dbReference type="Proteomes" id="UP001213015">
    <property type="component" value="Unassembled WGS sequence"/>
</dbReference>
<proteinExistence type="predicted"/>
<keyword evidence="2" id="KW-0964">Secreted</keyword>
<feature type="domain" description="Gram-positive cocci surface proteins LPxTG" evidence="7">
    <location>
        <begin position="31"/>
        <end position="62"/>
    </location>
</feature>
<keyword evidence="6" id="KW-0472">Membrane</keyword>
<keyword evidence="1" id="KW-0134">Cell wall</keyword>
<keyword evidence="4" id="KW-0572">Peptidoglycan-anchor</keyword>
<evidence type="ECO:0000256" key="6">
    <source>
        <dbReference type="SAM" id="Phobius"/>
    </source>
</evidence>
<organism evidence="8 9">
    <name type="scientific">Lactobacillus mulieris</name>
    <dbReference type="NCBI Taxonomy" id="2508708"/>
    <lineage>
        <taxon>Bacteria</taxon>
        <taxon>Bacillati</taxon>
        <taxon>Bacillota</taxon>
        <taxon>Bacilli</taxon>
        <taxon>Lactobacillales</taxon>
        <taxon>Lactobacillaceae</taxon>
        <taxon>Lactobacillus</taxon>
    </lineage>
</organism>
<gene>
    <name evidence="8" type="ORF">L2422_01915</name>
</gene>
<accession>A0AAP3M3M3</accession>
<dbReference type="NCBIfam" id="TIGR01167">
    <property type="entry name" value="LPXTG_anchor"/>
    <property type="match status" value="1"/>
</dbReference>
<dbReference type="RefSeq" id="WP_269255570.1">
    <property type="nucleotide sequence ID" value="NZ_JAKHKO010000002.1"/>
</dbReference>
<evidence type="ECO:0000313" key="9">
    <source>
        <dbReference type="Proteomes" id="UP001213015"/>
    </source>
</evidence>
<keyword evidence="6" id="KW-0812">Transmembrane</keyword>
<keyword evidence="3" id="KW-0732">Signal</keyword>
<evidence type="ECO:0000256" key="4">
    <source>
        <dbReference type="ARBA" id="ARBA00023088"/>
    </source>
</evidence>